<dbReference type="OrthoDB" id="3244603at2759"/>
<evidence type="ECO:0000313" key="13">
    <source>
        <dbReference type="EMBL" id="KZT21957.1"/>
    </source>
</evidence>
<feature type="region of interest" description="Disordered" evidence="10">
    <location>
        <begin position="1"/>
        <end position="20"/>
    </location>
</feature>
<dbReference type="EMBL" id="KV425601">
    <property type="protein sequence ID" value="KZT21957.1"/>
    <property type="molecule type" value="Genomic_DNA"/>
</dbReference>
<dbReference type="InterPro" id="IPR036188">
    <property type="entry name" value="FAD/NAD-bd_sf"/>
</dbReference>
<gene>
    <name evidence="13" type="ORF">NEOLEDRAFT_1181334</name>
</gene>
<dbReference type="InterPro" id="IPR023753">
    <property type="entry name" value="FAD/NAD-binding_dom"/>
</dbReference>
<dbReference type="SUPFAM" id="SSF51905">
    <property type="entry name" value="FAD/NAD(P)-binding domain"/>
    <property type="match status" value="2"/>
</dbReference>
<comment type="similarity">
    <text evidence="1">Belongs to the NADH dehydrogenase family.</text>
</comment>
<evidence type="ECO:0000256" key="5">
    <source>
        <dbReference type="ARBA" id="ARBA00022946"/>
    </source>
</evidence>
<accession>A0A165Q5K0</accession>
<dbReference type="InterPro" id="IPR045024">
    <property type="entry name" value="NDH-2"/>
</dbReference>
<dbReference type="Proteomes" id="UP000076761">
    <property type="component" value="Unassembled WGS sequence"/>
</dbReference>
<name>A0A165Q5K0_9AGAM</name>
<evidence type="ECO:0000256" key="1">
    <source>
        <dbReference type="ARBA" id="ARBA00005272"/>
    </source>
</evidence>
<evidence type="ECO:0000256" key="4">
    <source>
        <dbReference type="ARBA" id="ARBA00022827"/>
    </source>
</evidence>
<dbReference type="FunCoup" id="A0A165Q5K0">
    <property type="interactions" value="184"/>
</dbReference>
<proteinExistence type="inferred from homology"/>
<dbReference type="PANTHER" id="PTHR43706:SF47">
    <property type="entry name" value="EXTERNAL NADH-UBIQUINONE OXIDOREDUCTASE 1, MITOCHONDRIAL-RELATED"/>
    <property type="match status" value="1"/>
</dbReference>
<feature type="domain" description="External alternative NADH-ubiquinone oxidoreductase-like C-terminal" evidence="12">
    <location>
        <begin position="546"/>
        <end position="611"/>
    </location>
</feature>
<evidence type="ECO:0000256" key="6">
    <source>
        <dbReference type="ARBA" id="ARBA00023002"/>
    </source>
</evidence>
<evidence type="ECO:0000256" key="10">
    <source>
        <dbReference type="SAM" id="MobiDB-lite"/>
    </source>
</evidence>
<dbReference type="Pfam" id="PF22366">
    <property type="entry name" value="NDH2_C"/>
    <property type="match status" value="1"/>
</dbReference>
<dbReference type="PRINTS" id="PR00368">
    <property type="entry name" value="FADPNR"/>
</dbReference>
<keyword evidence="6" id="KW-0560">Oxidoreductase</keyword>
<dbReference type="InterPro" id="IPR054585">
    <property type="entry name" value="NDH2-like_C"/>
</dbReference>
<dbReference type="InParanoid" id="A0A165Q5K0"/>
<keyword evidence="5" id="KW-0809">Transit peptide</keyword>
<keyword evidence="3" id="KW-0285">Flavoprotein</keyword>
<dbReference type="GO" id="GO:0050136">
    <property type="term" value="F:NADH dehydrogenase (quinone) (non-electrogenic) activity"/>
    <property type="evidence" value="ECO:0007669"/>
    <property type="project" value="UniProtKB-EC"/>
</dbReference>
<sequence>MPLQICPGSTPPPPLGTDVDPTKWHGRIAADTIIEKIGGEREHRRPKRLKKFQHQTSVPPFLLVVLTVANDTQPCRSAVPRLQLARVNVSLSAKRSASAAAGSSGPDIPPTPPPKSPLWRRFLQTLGAVTLVTVVASGGAFWYFTAIEQNPGVQQDFDPEKKTLVILGSGWGATSLLKTLDTEDYNVILISPRNYFLFTPLLPSVAVGTVTSRSIIQPTRYVARHKKRKVSVIEAEATDVDPAKKTVTFSDNSSIQGQLWSTTIPYDYLVYAVGAETQTFNIPGVAEHACFMKELHDAEKFQTQFMDCVESAAFPGQSSEEIDRLLHMVVVGGGPTGIELSGELHDFLTDDLRQWYPELAERIRITLVEALPTVLPSFSKQLIDYTESTFKEAKIDILTKTMVKEIKERSVVVKMPDGTVKEMPVGLVVWAGGNKMRKLTADLMAKLPETQTNRRGLTVDDHLRLKGANSIFALGDCTATQYAPTAQVASQEGAYLARMFNQIAKRDALETKLKALQANPEQAAEADSMLKQITKLEKWRPFHYSHQGSLAYIGSDKAIADLPFFGDGNLATGGVATYLFWRSAYLSSLFSFRNRAFVASDWLKTKLFGRDVSRE</sequence>
<protein>
    <recommendedName>
        <fullName evidence="2">NADH:ubiquinone reductase (non-electrogenic)</fullName>
        <ecNumber evidence="2">1.6.5.9</ecNumber>
    </recommendedName>
</protein>
<dbReference type="PANTHER" id="PTHR43706">
    <property type="entry name" value="NADH DEHYDROGENASE"/>
    <property type="match status" value="1"/>
</dbReference>
<keyword evidence="7" id="KW-0520">NAD</keyword>
<feature type="domain" description="FAD/NAD(P)-binding" evidence="11">
    <location>
        <begin position="163"/>
        <end position="493"/>
    </location>
</feature>
<evidence type="ECO:0000259" key="12">
    <source>
        <dbReference type="Pfam" id="PF22366"/>
    </source>
</evidence>
<dbReference type="GO" id="GO:0005739">
    <property type="term" value="C:mitochondrion"/>
    <property type="evidence" value="ECO:0007669"/>
    <property type="project" value="TreeGrafter"/>
</dbReference>
<evidence type="ECO:0000256" key="9">
    <source>
        <dbReference type="ARBA" id="ARBA00049010"/>
    </source>
</evidence>
<evidence type="ECO:0000256" key="7">
    <source>
        <dbReference type="ARBA" id="ARBA00023027"/>
    </source>
</evidence>
<evidence type="ECO:0000256" key="8">
    <source>
        <dbReference type="ARBA" id="ARBA00047599"/>
    </source>
</evidence>
<dbReference type="STRING" id="1314782.A0A165Q5K0"/>
<dbReference type="AlphaFoldDB" id="A0A165Q5K0"/>
<keyword evidence="14" id="KW-1185">Reference proteome</keyword>
<dbReference type="Gene3D" id="3.50.50.100">
    <property type="match status" value="1"/>
</dbReference>
<dbReference type="Pfam" id="PF07992">
    <property type="entry name" value="Pyr_redox_2"/>
    <property type="match status" value="1"/>
</dbReference>
<evidence type="ECO:0000256" key="2">
    <source>
        <dbReference type="ARBA" id="ARBA00012637"/>
    </source>
</evidence>
<evidence type="ECO:0000313" key="14">
    <source>
        <dbReference type="Proteomes" id="UP000076761"/>
    </source>
</evidence>
<keyword evidence="4" id="KW-0274">FAD</keyword>
<reference evidence="13 14" key="1">
    <citation type="journal article" date="2016" name="Mol. Biol. Evol.">
        <title>Comparative Genomics of Early-Diverging Mushroom-Forming Fungi Provides Insights into the Origins of Lignocellulose Decay Capabilities.</title>
        <authorList>
            <person name="Nagy L.G."/>
            <person name="Riley R."/>
            <person name="Tritt A."/>
            <person name="Adam C."/>
            <person name="Daum C."/>
            <person name="Floudas D."/>
            <person name="Sun H."/>
            <person name="Yadav J.S."/>
            <person name="Pangilinan J."/>
            <person name="Larsson K.H."/>
            <person name="Matsuura K."/>
            <person name="Barry K."/>
            <person name="Labutti K."/>
            <person name="Kuo R."/>
            <person name="Ohm R.A."/>
            <person name="Bhattacharya S.S."/>
            <person name="Shirouzu T."/>
            <person name="Yoshinaga Y."/>
            <person name="Martin F.M."/>
            <person name="Grigoriev I.V."/>
            <person name="Hibbett D.S."/>
        </authorList>
    </citation>
    <scope>NUCLEOTIDE SEQUENCE [LARGE SCALE GENOMIC DNA]</scope>
    <source>
        <strain evidence="13 14">HHB14362 ss-1</strain>
    </source>
</reference>
<dbReference type="EC" id="1.6.5.9" evidence="2"/>
<evidence type="ECO:0000259" key="11">
    <source>
        <dbReference type="Pfam" id="PF07992"/>
    </source>
</evidence>
<organism evidence="13 14">
    <name type="scientific">Neolentinus lepideus HHB14362 ss-1</name>
    <dbReference type="NCBI Taxonomy" id="1314782"/>
    <lineage>
        <taxon>Eukaryota</taxon>
        <taxon>Fungi</taxon>
        <taxon>Dikarya</taxon>
        <taxon>Basidiomycota</taxon>
        <taxon>Agaricomycotina</taxon>
        <taxon>Agaricomycetes</taxon>
        <taxon>Gloeophyllales</taxon>
        <taxon>Gloeophyllaceae</taxon>
        <taxon>Neolentinus</taxon>
    </lineage>
</organism>
<comment type="catalytic activity">
    <reaction evidence="8">
        <text>a quinone + NADH + H(+) = a quinol + NAD(+)</text>
        <dbReference type="Rhea" id="RHEA:46160"/>
        <dbReference type="ChEBI" id="CHEBI:15378"/>
        <dbReference type="ChEBI" id="CHEBI:24646"/>
        <dbReference type="ChEBI" id="CHEBI:57540"/>
        <dbReference type="ChEBI" id="CHEBI:57945"/>
        <dbReference type="ChEBI" id="CHEBI:132124"/>
        <dbReference type="EC" id="1.6.5.9"/>
    </reaction>
</comment>
<evidence type="ECO:0000256" key="3">
    <source>
        <dbReference type="ARBA" id="ARBA00022630"/>
    </source>
</evidence>
<comment type="catalytic activity">
    <reaction evidence="9">
        <text>a ubiquinone + NADH + H(+) = a ubiquinol + NAD(+)</text>
        <dbReference type="Rhea" id="RHEA:23152"/>
        <dbReference type="Rhea" id="RHEA-COMP:9565"/>
        <dbReference type="Rhea" id="RHEA-COMP:9566"/>
        <dbReference type="ChEBI" id="CHEBI:15378"/>
        <dbReference type="ChEBI" id="CHEBI:16389"/>
        <dbReference type="ChEBI" id="CHEBI:17976"/>
        <dbReference type="ChEBI" id="CHEBI:57540"/>
        <dbReference type="ChEBI" id="CHEBI:57945"/>
    </reaction>
</comment>